<feature type="compositionally biased region" description="Basic and acidic residues" evidence="1">
    <location>
        <begin position="8"/>
        <end position="20"/>
    </location>
</feature>
<evidence type="ECO:0000313" key="2">
    <source>
        <dbReference type="EMBL" id="KAJ8372921.1"/>
    </source>
</evidence>
<feature type="region of interest" description="Disordered" evidence="1">
    <location>
        <begin position="1"/>
        <end position="66"/>
    </location>
</feature>
<keyword evidence="3" id="KW-1185">Reference proteome</keyword>
<reference evidence="2" key="1">
    <citation type="journal article" date="2023" name="Science">
        <title>Genome structures resolve the early diversification of teleost fishes.</title>
        <authorList>
            <person name="Parey E."/>
            <person name="Louis A."/>
            <person name="Montfort J."/>
            <person name="Bouchez O."/>
            <person name="Roques C."/>
            <person name="Iampietro C."/>
            <person name="Lluch J."/>
            <person name="Castinel A."/>
            <person name="Donnadieu C."/>
            <person name="Desvignes T."/>
            <person name="Floi Bucao C."/>
            <person name="Jouanno E."/>
            <person name="Wen M."/>
            <person name="Mejri S."/>
            <person name="Dirks R."/>
            <person name="Jansen H."/>
            <person name="Henkel C."/>
            <person name="Chen W.J."/>
            <person name="Zahm M."/>
            <person name="Cabau C."/>
            <person name="Klopp C."/>
            <person name="Thompson A.W."/>
            <person name="Robinson-Rechavi M."/>
            <person name="Braasch I."/>
            <person name="Lecointre G."/>
            <person name="Bobe J."/>
            <person name="Postlethwait J.H."/>
            <person name="Berthelot C."/>
            <person name="Roest Crollius H."/>
            <person name="Guiguen Y."/>
        </authorList>
    </citation>
    <scope>NUCLEOTIDE SEQUENCE</scope>
    <source>
        <strain evidence="2">NC1722</strain>
    </source>
</reference>
<evidence type="ECO:0000313" key="3">
    <source>
        <dbReference type="Proteomes" id="UP001221898"/>
    </source>
</evidence>
<protein>
    <submittedName>
        <fullName evidence="2">Uncharacterized protein</fullName>
    </submittedName>
</protein>
<gene>
    <name evidence="2" type="ORF">AAFF_G00275710</name>
</gene>
<proteinExistence type="predicted"/>
<feature type="compositionally biased region" description="Basic residues" evidence="1">
    <location>
        <begin position="57"/>
        <end position="66"/>
    </location>
</feature>
<sequence length="66" mass="7109">MTSRRGQTHGEDGPPTHRDSAALPRPAPPRPALSHGLPSEPCSLALSEGETVDASRRDRHPHGQRL</sequence>
<dbReference type="EMBL" id="JAINUG010000380">
    <property type="protein sequence ID" value="KAJ8372921.1"/>
    <property type="molecule type" value="Genomic_DNA"/>
</dbReference>
<comment type="caution">
    <text evidence="2">The sequence shown here is derived from an EMBL/GenBank/DDBJ whole genome shotgun (WGS) entry which is preliminary data.</text>
</comment>
<dbReference type="Proteomes" id="UP001221898">
    <property type="component" value="Unassembled WGS sequence"/>
</dbReference>
<accession>A0AAD7RAJ1</accession>
<evidence type="ECO:0000256" key="1">
    <source>
        <dbReference type="SAM" id="MobiDB-lite"/>
    </source>
</evidence>
<organism evidence="2 3">
    <name type="scientific">Aldrovandia affinis</name>
    <dbReference type="NCBI Taxonomy" id="143900"/>
    <lineage>
        <taxon>Eukaryota</taxon>
        <taxon>Metazoa</taxon>
        <taxon>Chordata</taxon>
        <taxon>Craniata</taxon>
        <taxon>Vertebrata</taxon>
        <taxon>Euteleostomi</taxon>
        <taxon>Actinopterygii</taxon>
        <taxon>Neopterygii</taxon>
        <taxon>Teleostei</taxon>
        <taxon>Notacanthiformes</taxon>
        <taxon>Halosauridae</taxon>
        <taxon>Aldrovandia</taxon>
    </lineage>
</organism>
<dbReference type="AlphaFoldDB" id="A0AAD7RAJ1"/>
<name>A0AAD7RAJ1_9TELE</name>